<evidence type="ECO:0000256" key="2">
    <source>
        <dbReference type="ARBA" id="ARBA00012438"/>
    </source>
</evidence>
<gene>
    <name evidence="7" type="ORF">HT134_10510</name>
</gene>
<dbReference type="PANTHER" id="PTHR43065">
    <property type="entry name" value="SENSOR HISTIDINE KINASE"/>
    <property type="match status" value="1"/>
</dbReference>
<accession>A0A7Y6ILP5</accession>
<dbReference type="InterPro" id="IPR036890">
    <property type="entry name" value="HATPase_C_sf"/>
</dbReference>
<dbReference type="InterPro" id="IPR018490">
    <property type="entry name" value="cNMP-bd_dom_sf"/>
</dbReference>
<keyword evidence="8" id="KW-1185">Reference proteome</keyword>
<dbReference type="EC" id="2.7.13.3" evidence="2"/>
<dbReference type="GO" id="GO:0000160">
    <property type="term" value="P:phosphorelay signal transduction system"/>
    <property type="evidence" value="ECO:0007669"/>
    <property type="project" value="UniProtKB-KW"/>
</dbReference>
<dbReference type="SUPFAM" id="SSF55874">
    <property type="entry name" value="ATPase domain of HSP90 chaperone/DNA topoisomerase II/histidine kinase"/>
    <property type="match status" value="1"/>
</dbReference>
<dbReference type="InterPro" id="IPR014710">
    <property type="entry name" value="RmlC-like_jellyroll"/>
</dbReference>
<dbReference type="SUPFAM" id="SSF51206">
    <property type="entry name" value="cAMP-binding domain-like"/>
    <property type="match status" value="1"/>
</dbReference>
<keyword evidence="4" id="KW-0902">Two-component regulatory system</keyword>
<evidence type="ECO:0000313" key="8">
    <source>
        <dbReference type="Proteomes" id="UP000546126"/>
    </source>
</evidence>
<evidence type="ECO:0000313" key="7">
    <source>
        <dbReference type="EMBL" id="NUW40567.1"/>
    </source>
</evidence>
<dbReference type="RefSeq" id="WP_175599930.1">
    <property type="nucleotide sequence ID" value="NZ_JABWGO010000001.1"/>
</dbReference>
<dbReference type="GO" id="GO:0004673">
    <property type="term" value="F:protein histidine kinase activity"/>
    <property type="evidence" value="ECO:0007669"/>
    <property type="project" value="UniProtKB-EC"/>
</dbReference>
<dbReference type="Pfam" id="PF02518">
    <property type="entry name" value="HATPase_c"/>
    <property type="match status" value="1"/>
</dbReference>
<dbReference type="EMBL" id="JABWGO010000001">
    <property type="protein sequence ID" value="NUW40567.1"/>
    <property type="molecule type" value="Genomic_DNA"/>
</dbReference>
<evidence type="ECO:0000256" key="4">
    <source>
        <dbReference type="ARBA" id="ARBA00023012"/>
    </source>
</evidence>
<organism evidence="7 8">
    <name type="scientific">Nonomuraea rhodomycinica</name>
    <dbReference type="NCBI Taxonomy" id="1712872"/>
    <lineage>
        <taxon>Bacteria</taxon>
        <taxon>Bacillati</taxon>
        <taxon>Actinomycetota</taxon>
        <taxon>Actinomycetes</taxon>
        <taxon>Streptosporangiales</taxon>
        <taxon>Streptosporangiaceae</taxon>
        <taxon>Nonomuraea</taxon>
    </lineage>
</organism>
<evidence type="ECO:0000259" key="5">
    <source>
        <dbReference type="PROSITE" id="PS50042"/>
    </source>
</evidence>
<dbReference type="InterPro" id="IPR004358">
    <property type="entry name" value="Sig_transdc_His_kin-like_C"/>
</dbReference>
<dbReference type="PANTHER" id="PTHR43065:SF48">
    <property type="entry name" value="HISTIDINE KINASE"/>
    <property type="match status" value="1"/>
</dbReference>
<comment type="catalytic activity">
    <reaction evidence="1">
        <text>ATP + protein L-histidine = ADP + protein N-phospho-L-histidine.</text>
        <dbReference type="EC" id="2.7.13.3"/>
    </reaction>
</comment>
<feature type="domain" description="Histidine kinase" evidence="6">
    <location>
        <begin position="300"/>
        <end position="472"/>
    </location>
</feature>
<sequence length="479" mass="52324">MTTTTIDIDELRKLFLFERLTDEQLTKLAMSGQVRSYQAGDLVVRQGDPAECFAVLIEGEVQMVQETVSAGTVAMPRTSQPGVYGGATSAYLGDRAPQTYQNSLRATAPTRMFLLPARKFAHIVAEWFPMAMHLLDGMLSGGRMQREVIDRRQRLTALGTITAGLTHELNNPAAAAVRAVGELRTLIRSSRMELAQLAENGIPPERLRALVEMQESCTEALGKLPPRSPLEISDAEDELGEALEELGVDGAWELAPALVQAGFGPAHLDKVRRKVGDEHAPAALRWLSEAVEISQMLGEVTEATERIASLIRSAKQYSQMDRAPFQILDVHDLLDSTIAIFRGKIPPGISVVTDYDRTLPPIPAYGGELNQVWTNLIHNALDAMGEEGTLTIRTAHDEDEAIVEIGDTGPGVPDAIKDRIFEPFFTTKSVGQGTGLGLDISYRIIAGRHGGEIKVRSVPGETWFEVRLPLREPASSTEE</sequence>
<dbReference type="AlphaFoldDB" id="A0A7Y6ILP5"/>
<dbReference type="Pfam" id="PF00027">
    <property type="entry name" value="cNMP_binding"/>
    <property type="match status" value="1"/>
</dbReference>
<dbReference type="SMART" id="SM00100">
    <property type="entry name" value="cNMP"/>
    <property type="match status" value="1"/>
</dbReference>
<dbReference type="PRINTS" id="PR00344">
    <property type="entry name" value="BCTRLSENSOR"/>
</dbReference>
<dbReference type="PROSITE" id="PS50042">
    <property type="entry name" value="CNMP_BINDING_3"/>
    <property type="match status" value="1"/>
</dbReference>
<dbReference type="Gene3D" id="2.60.120.10">
    <property type="entry name" value="Jelly Rolls"/>
    <property type="match status" value="1"/>
</dbReference>
<name>A0A7Y6ILP5_9ACTN</name>
<protein>
    <recommendedName>
        <fullName evidence="2">histidine kinase</fullName>
        <ecNumber evidence="2">2.7.13.3</ecNumber>
    </recommendedName>
</protein>
<feature type="domain" description="Cyclic nucleotide-binding" evidence="5">
    <location>
        <begin position="16"/>
        <end position="124"/>
    </location>
</feature>
<dbReference type="PROSITE" id="PS50109">
    <property type="entry name" value="HIS_KIN"/>
    <property type="match status" value="1"/>
</dbReference>
<dbReference type="InterPro" id="IPR000595">
    <property type="entry name" value="cNMP-bd_dom"/>
</dbReference>
<dbReference type="Proteomes" id="UP000546126">
    <property type="component" value="Unassembled WGS sequence"/>
</dbReference>
<dbReference type="Gene3D" id="1.10.287.130">
    <property type="match status" value="1"/>
</dbReference>
<evidence type="ECO:0000256" key="1">
    <source>
        <dbReference type="ARBA" id="ARBA00000085"/>
    </source>
</evidence>
<dbReference type="InterPro" id="IPR005467">
    <property type="entry name" value="His_kinase_dom"/>
</dbReference>
<dbReference type="SMART" id="SM00387">
    <property type="entry name" value="HATPase_c"/>
    <property type="match status" value="1"/>
</dbReference>
<evidence type="ECO:0000259" key="6">
    <source>
        <dbReference type="PROSITE" id="PS50109"/>
    </source>
</evidence>
<evidence type="ECO:0000256" key="3">
    <source>
        <dbReference type="ARBA" id="ARBA00022777"/>
    </source>
</evidence>
<dbReference type="CDD" id="cd00038">
    <property type="entry name" value="CAP_ED"/>
    <property type="match status" value="1"/>
</dbReference>
<reference evidence="7 8" key="1">
    <citation type="submission" date="2020-06" db="EMBL/GenBank/DDBJ databases">
        <authorList>
            <person name="Chanama M."/>
        </authorList>
    </citation>
    <scope>NUCLEOTIDE SEQUENCE [LARGE SCALE GENOMIC DNA]</scope>
    <source>
        <strain evidence="7 8">TBRC6557</strain>
    </source>
</reference>
<comment type="caution">
    <text evidence="7">The sequence shown here is derived from an EMBL/GenBank/DDBJ whole genome shotgun (WGS) entry which is preliminary data.</text>
</comment>
<keyword evidence="3" id="KW-0418">Kinase</keyword>
<proteinExistence type="predicted"/>
<keyword evidence="3" id="KW-0808">Transferase</keyword>
<dbReference type="Gene3D" id="3.30.565.10">
    <property type="entry name" value="Histidine kinase-like ATPase, C-terminal domain"/>
    <property type="match status" value="1"/>
</dbReference>
<dbReference type="InterPro" id="IPR003594">
    <property type="entry name" value="HATPase_dom"/>
</dbReference>